<dbReference type="InterPro" id="IPR003362">
    <property type="entry name" value="Bact_transf"/>
</dbReference>
<evidence type="ECO:0000313" key="4">
    <source>
        <dbReference type="EMBL" id="NJB67645.1"/>
    </source>
</evidence>
<accession>A0A846QQH3</accession>
<dbReference type="EMBL" id="JAATJA010000001">
    <property type="protein sequence ID" value="NJB67645.1"/>
    <property type="molecule type" value="Genomic_DNA"/>
</dbReference>
<feature type="domain" description="Bacterial sugar transferase" evidence="3">
    <location>
        <begin position="41"/>
        <end position="220"/>
    </location>
</feature>
<dbReference type="RefSeq" id="WP_167940682.1">
    <property type="nucleotide sequence ID" value="NZ_JAATJA010000001.1"/>
</dbReference>
<feature type="transmembrane region" description="Helical" evidence="2">
    <location>
        <begin position="34"/>
        <end position="61"/>
    </location>
</feature>
<evidence type="ECO:0000313" key="5">
    <source>
        <dbReference type="Proteomes" id="UP000580856"/>
    </source>
</evidence>
<dbReference type="PANTHER" id="PTHR30576:SF0">
    <property type="entry name" value="UNDECAPRENYL-PHOSPHATE N-ACETYLGALACTOSAMINYL 1-PHOSPHATE TRANSFERASE-RELATED"/>
    <property type="match status" value="1"/>
</dbReference>
<dbReference type="PANTHER" id="PTHR30576">
    <property type="entry name" value="COLANIC BIOSYNTHESIS UDP-GLUCOSE LIPID CARRIER TRANSFERASE"/>
    <property type="match status" value="1"/>
</dbReference>
<feature type="transmembrane region" description="Helical" evidence="2">
    <location>
        <begin position="206"/>
        <end position="224"/>
    </location>
</feature>
<evidence type="ECO:0000259" key="3">
    <source>
        <dbReference type="Pfam" id="PF02397"/>
    </source>
</evidence>
<protein>
    <submittedName>
        <fullName evidence="4">Lipopolysaccharide/colanic/teichoic acid biosynthesis glycosyltransferase</fullName>
    </submittedName>
</protein>
<dbReference type="Proteomes" id="UP000580856">
    <property type="component" value="Unassembled WGS sequence"/>
</dbReference>
<organism evidence="4 5">
    <name type="scientific">Desulfobaculum xiamenense</name>
    <dbReference type="NCBI Taxonomy" id="995050"/>
    <lineage>
        <taxon>Bacteria</taxon>
        <taxon>Pseudomonadati</taxon>
        <taxon>Thermodesulfobacteriota</taxon>
        <taxon>Desulfovibrionia</taxon>
        <taxon>Desulfovibrionales</taxon>
        <taxon>Desulfovibrionaceae</taxon>
        <taxon>Desulfobaculum</taxon>
    </lineage>
</organism>
<keyword evidence="2" id="KW-0812">Transmembrane</keyword>
<comment type="caution">
    <text evidence="4">The sequence shown here is derived from an EMBL/GenBank/DDBJ whole genome shotgun (WGS) entry which is preliminary data.</text>
</comment>
<dbReference type="GO" id="GO:0016780">
    <property type="term" value="F:phosphotransferase activity, for other substituted phosphate groups"/>
    <property type="evidence" value="ECO:0007669"/>
    <property type="project" value="TreeGrafter"/>
</dbReference>
<keyword evidence="4" id="KW-0808">Transferase</keyword>
<comment type="similarity">
    <text evidence="1">Belongs to the bacterial sugar transferase family.</text>
</comment>
<sequence length="363" mass="41698">MSWIEDTTPTCDESQVTCPKYGIFQGGYFGYTPWSFVTITLFNAVVSFALIIIGLPLFLILGAAVKLRDGGPVLYKGVRLGLSKNPFYMYKFRTLPVGSQKRIGGEVLSHKHMTLPPFSRFLRDTRLDELPQLFNILRGDMDFIGPRPIRPEVYEQQARDIRDFDMRFAVRPGLIGYAQLFTPHSTPKRLRAHIDNKFVLRRRSRIWDIFVILYTISVVARDVALKGGRLVWREVFARRLLRLYRESRALERAHPSAARVRVVANPHVHGPGFTGELRDINEVCFRMHSSDELDGDGPFVFRIERHIQRGRRKRYKRALVTGTVQSRPAPTGGARHAYVIRYEAATPLNAYLLDQYFLGKSMV</sequence>
<evidence type="ECO:0000256" key="2">
    <source>
        <dbReference type="SAM" id="Phobius"/>
    </source>
</evidence>
<dbReference type="AlphaFoldDB" id="A0A846QQH3"/>
<dbReference type="Pfam" id="PF02397">
    <property type="entry name" value="Bac_transf"/>
    <property type="match status" value="1"/>
</dbReference>
<gene>
    <name evidence="4" type="ORF">GGQ74_001285</name>
</gene>
<proteinExistence type="inferred from homology"/>
<keyword evidence="2" id="KW-1133">Transmembrane helix</keyword>
<name>A0A846QQH3_9BACT</name>
<keyword evidence="2" id="KW-0472">Membrane</keyword>
<keyword evidence="5" id="KW-1185">Reference proteome</keyword>
<evidence type="ECO:0000256" key="1">
    <source>
        <dbReference type="ARBA" id="ARBA00006464"/>
    </source>
</evidence>
<reference evidence="4 5" key="1">
    <citation type="submission" date="2020-03" db="EMBL/GenBank/DDBJ databases">
        <title>Genomic Encyclopedia of Type Strains, Phase IV (KMG-IV): sequencing the most valuable type-strain genomes for metagenomic binning, comparative biology and taxonomic classification.</title>
        <authorList>
            <person name="Goeker M."/>
        </authorList>
    </citation>
    <scope>NUCLEOTIDE SEQUENCE [LARGE SCALE GENOMIC DNA]</scope>
    <source>
        <strain evidence="4 5">DSM 24233</strain>
    </source>
</reference>